<evidence type="ECO:0000313" key="2">
    <source>
        <dbReference type="Proteomes" id="UP000790377"/>
    </source>
</evidence>
<protein>
    <submittedName>
        <fullName evidence="1">Cytochrome P450</fullName>
    </submittedName>
</protein>
<organism evidence="1 2">
    <name type="scientific">Hygrophoropsis aurantiaca</name>
    <dbReference type="NCBI Taxonomy" id="72124"/>
    <lineage>
        <taxon>Eukaryota</taxon>
        <taxon>Fungi</taxon>
        <taxon>Dikarya</taxon>
        <taxon>Basidiomycota</taxon>
        <taxon>Agaricomycotina</taxon>
        <taxon>Agaricomycetes</taxon>
        <taxon>Agaricomycetidae</taxon>
        <taxon>Boletales</taxon>
        <taxon>Coniophorineae</taxon>
        <taxon>Hygrophoropsidaceae</taxon>
        <taxon>Hygrophoropsis</taxon>
    </lineage>
</organism>
<evidence type="ECO:0000313" key="1">
    <source>
        <dbReference type="EMBL" id="KAH7909629.1"/>
    </source>
</evidence>
<comment type="caution">
    <text evidence="1">The sequence shown here is derived from an EMBL/GenBank/DDBJ whole genome shotgun (WGS) entry which is preliminary data.</text>
</comment>
<name>A0ACB8A8P0_9AGAM</name>
<gene>
    <name evidence="1" type="ORF">BJ138DRAFT_1136496</name>
</gene>
<dbReference type="EMBL" id="MU267749">
    <property type="protein sequence ID" value="KAH7909629.1"/>
    <property type="molecule type" value="Genomic_DNA"/>
</dbReference>
<dbReference type="Proteomes" id="UP000790377">
    <property type="component" value="Unassembled WGS sequence"/>
</dbReference>
<sequence>MPWSLSTHFALLLPISIAAIAFADNLRRKKGASLPLPPGPKPLPFIGSVLAIDSNKPWETYSKWGELYGSIIYARFLNQDVIIVNSEKIAKDLMERRSKIYSDRPFIATVEPFGWSFNFALSPYGDLWRTCRRFIHQTFRPESSLNFRPMQLEKAHQLLVNLLQTPEDCFAHVSTYTAAIGMSSVYDYDVLPRNDPMVETINKALFLGIRVMTPERSMLLGALPFLARLPSWLPGATISRDAELSRRYVADMIEQPLKYLQDNIYQSDPSLQTLTLANSCLTSQILQKGQHTETDGSEKFDEALRLSTSTAFAAAAETTSSVIRFFILAMVLDPSIQERAYAQIKSVTGTERMPNFEDRDSLPYIDGIVRESMRWQPIFPMGVVHATTSDDIYDGCFIPKGAMIFPNVWAMAHDESIFPNASEFKPERWLRSDGQLTDAEPPIFTFGFGRRICPGRHLADASIWAAIIYCLTTFQFGKVKDAHGKDIDFVPTYTSGVARQPERFPLRIIPRIPDLDVDKLSQLVRAGE</sequence>
<proteinExistence type="predicted"/>
<accession>A0ACB8A8P0</accession>
<reference evidence="1" key="1">
    <citation type="journal article" date="2021" name="New Phytol.">
        <title>Evolutionary innovations through gain and loss of genes in the ectomycorrhizal Boletales.</title>
        <authorList>
            <person name="Wu G."/>
            <person name="Miyauchi S."/>
            <person name="Morin E."/>
            <person name="Kuo A."/>
            <person name="Drula E."/>
            <person name="Varga T."/>
            <person name="Kohler A."/>
            <person name="Feng B."/>
            <person name="Cao Y."/>
            <person name="Lipzen A."/>
            <person name="Daum C."/>
            <person name="Hundley H."/>
            <person name="Pangilinan J."/>
            <person name="Johnson J."/>
            <person name="Barry K."/>
            <person name="LaButti K."/>
            <person name="Ng V."/>
            <person name="Ahrendt S."/>
            <person name="Min B."/>
            <person name="Choi I.G."/>
            <person name="Park H."/>
            <person name="Plett J.M."/>
            <person name="Magnuson J."/>
            <person name="Spatafora J.W."/>
            <person name="Nagy L.G."/>
            <person name="Henrissat B."/>
            <person name="Grigoriev I.V."/>
            <person name="Yang Z.L."/>
            <person name="Xu J."/>
            <person name="Martin F.M."/>
        </authorList>
    </citation>
    <scope>NUCLEOTIDE SEQUENCE</scope>
    <source>
        <strain evidence="1">ATCC 28755</strain>
    </source>
</reference>
<keyword evidence="2" id="KW-1185">Reference proteome</keyword>